<reference evidence="1" key="2">
    <citation type="submission" date="2012-05" db="EMBL/GenBank/DDBJ databases">
        <title>Annotation of the Genome Sequence of Fusarium oxysporum HDV247.</title>
        <authorList>
            <consortium name="The Broad Institute Genomics Platform"/>
            <person name="Ma L.-J."/>
            <person name="Corby-Kistler H."/>
            <person name="Broz K."/>
            <person name="Gale L.R."/>
            <person name="Jonkers W."/>
            <person name="O'Donnell K."/>
            <person name="Ploetz R."/>
            <person name="Steinberg C."/>
            <person name="Schwartz D.C."/>
            <person name="VanEtten H."/>
            <person name="Zhou S."/>
            <person name="Young S.K."/>
            <person name="Zeng Q."/>
            <person name="Gargeya S."/>
            <person name="Fitzgerald M."/>
            <person name="Abouelleil A."/>
            <person name="Alvarado L."/>
            <person name="Chapman S.B."/>
            <person name="Gainer-Dewar J."/>
            <person name="Goldberg J."/>
            <person name="Griggs A."/>
            <person name="Gujja S."/>
            <person name="Hansen M."/>
            <person name="Howarth C."/>
            <person name="Imamovic A."/>
            <person name="Ireland A."/>
            <person name="Larimer J."/>
            <person name="McCowan C."/>
            <person name="Murphy C."/>
            <person name="Pearson M."/>
            <person name="Poon T.W."/>
            <person name="Priest M."/>
            <person name="Roberts A."/>
            <person name="Saif S."/>
            <person name="Shea T."/>
            <person name="Sykes S."/>
            <person name="Wortman J."/>
            <person name="Nusbaum C."/>
            <person name="Birren B."/>
        </authorList>
    </citation>
    <scope>NUCLEOTIDE SEQUENCE</scope>
    <source>
        <strain evidence="1">HDV247</strain>
    </source>
</reference>
<dbReference type="HOGENOM" id="CLU_1447735_0_0_1"/>
<protein>
    <submittedName>
        <fullName evidence="1">Uncharacterized protein</fullName>
    </submittedName>
</protein>
<accession>W9N8P8</accession>
<sequence length="187" mass="20725">MLEAAMSEMNCRFREGGSKGLGRAFSEGIAALDRIGNLHFTSDPMVLPTKVMRILRIMDSLRAFTPEHIELTDTPLQVLTDTQLPVAPKLAEHESNDDILPVTYIAMHFNKDNHVQAKGSQLKKVASSLPVCQSAGVTVTFIMAGKWVREGTNSVYRYICKGINFENPTAKRKVFTLVANRVAPLHN</sequence>
<proteinExistence type="predicted"/>
<organism evidence="1">
    <name type="scientific">Fusarium oxysporum f. sp. pisi HDV247</name>
    <dbReference type="NCBI Taxonomy" id="1080344"/>
    <lineage>
        <taxon>Eukaryota</taxon>
        <taxon>Fungi</taxon>
        <taxon>Dikarya</taxon>
        <taxon>Ascomycota</taxon>
        <taxon>Pezizomycotina</taxon>
        <taxon>Sordariomycetes</taxon>
        <taxon>Hypocreomycetidae</taxon>
        <taxon>Hypocreales</taxon>
        <taxon>Nectriaceae</taxon>
        <taxon>Fusarium</taxon>
        <taxon>Fusarium oxysporum species complex</taxon>
    </lineage>
</organism>
<reference evidence="1" key="1">
    <citation type="submission" date="2011-10" db="EMBL/GenBank/DDBJ databases">
        <title>The Genome Sequence of Fusarium oxysporum HDV247.</title>
        <authorList>
            <consortium name="The Broad Institute Genome Sequencing Platform"/>
            <person name="Ma L.-J."/>
            <person name="Gale L.R."/>
            <person name="Schwartz D.C."/>
            <person name="Zhou S."/>
            <person name="Corby-Kistler H."/>
            <person name="Young S.K."/>
            <person name="Zeng Q."/>
            <person name="Gargeya S."/>
            <person name="Fitzgerald M."/>
            <person name="Haas B."/>
            <person name="Abouelleil A."/>
            <person name="Alvarado L."/>
            <person name="Arachchi H.M."/>
            <person name="Berlin A."/>
            <person name="Brown A."/>
            <person name="Chapman S.B."/>
            <person name="Chen Z."/>
            <person name="Dunbar C."/>
            <person name="Freedman E."/>
            <person name="Gearin G."/>
            <person name="Goldberg J."/>
            <person name="Griggs A."/>
            <person name="Gujja S."/>
            <person name="Heiman D."/>
            <person name="Howarth C."/>
            <person name="Larson L."/>
            <person name="Lui A."/>
            <person name="MacDonald P.J.P."/>
            <person name="Montmayeur A."/>
            <person name="Murphy C."/>
            <person name="Neiman D."/>
            <person name="Pearson M."/>
            <person name="Priest M."/>
            <person name="Roberts A."/>
            <person name="Saif S."/>
            <person name="Shea T."/>
            <person name="Shenoy N."/>
            <person name="Sisk P."/>
            <person name="Stolte C."/>
            <person name="Sykes S."/>
            <person name="Wortman J."/>
            <person name="Nusbaum C."/>
            <person name="Birren B."/>
        </authorList>
    </citation>
    <scope>NUCLEOTIDE SEQUENCE [LARGE SCALE GENOMIC DNA]</scope>
    <source>
        <strain evidence="1">HDV247</strain>
    </source>
</reference>
<evidence type="ECO:0000313" key="1">
    <source>
        <dbReference type="EMBL" id="EXA29004.1"/>
    </source>
</evidence>
<dbReference type="OrthoDB" id="4997316at2759"/>
<dbReference type="Proteomes" id="UP000030751">
    <property type="component" value="Unassembled WGS sequence"/>
</dbReference>
<name>W9N8P8_FUSOX</name>
<dbReference type="EMBL" id="JH651158">
    <property type="protein sequence ID" value="EXA29004.1"/>
    <property type="molecule type" value="Genomic_DNA"/>
</dbReference>
<dbReference type="AlphaFoldDB" id="W9N8P8"/>
<gene>
    <name evidence="1" type="ORF">FOVG_19433</name>
</gene>